<reference evidence="9" key="1">
    <citation type="submission" date="2022-12" db="EMBL/GenBank/DDBJ databases">
        <authorList>
            <person name="Alioto T."/>
            <person name="Alioto T."/>
            <person name="Gomez Garrido J."/>
        </authorList>
    </citation>
    <scope>NUCLEOTIDE SEQUENCE</scope>
</reference>
<organism evidence="9 10">
    <name type="scientific">Podarcis lilfordi</name>
    <name type="common">Lilford's wall lizard</name>
    <dbReference type="NCBI Taxonomy" id="74358"/>
    <lineage>
        <taxon>Eukaryota</taxon>
        <taxon>Metazoa</taxon>
        <taxon>Chordata</taxon>
        <taxon>Craniata</taxon>
        <taxon>Vertebrata</taxon>
        <taxon>Euteleostomi</taxon>
        <taxon>Lepidosauria</taxon>
        <taxon>Squamata</taxon>
        <taxon>Bifurcata</taxon>
        <taxon>Unidentata</taxon>
        <taxon>Episquamata</taxon>
        <taxon>Laterata</taxon>
        <taxon>Lacertibaenia</taxon>
        <taxon>Lacertidae</taxon>
        <taxon>Podarcis</taxon>
    </lineage>
</organism>
<name>A0AA35P8E2_9SAUR</name>
<dbReference type="SUPFAM" id="SSF49785">
    <property type="entry name" value="Galactose-binding domain-like"/>
    <property type="match status" value="1"/>
</dbReference>
<accession>A0AA35P8E2</accession>
<dbReference type="Gene3D" id="2.60.120.260">
    <property type="entry name" value="Galactose-binding domain-like"/>
    <property type="match status" value="1"/>
</dbReference>
<keyword evidence="4" id="KW-0479">Metal-binding</keyword>
<keyword evidence="6" id="KW-0106">Calcium</keyword>
<keyword evidence="10" id="KW-1185">Reference proteome</keyword>
<dbReference type="GO" id="GO:0001868">
    <property type="term" value="P:regulation of complement activation, lectin pathway"/>
    <property type="evidence" value="ECO:0007669"/>
    <property type="project" value="UniProtKB-ARBA"/>
</dbReference>
<dbReference type="AlphaFoldDB" id="A0AA35P8E2"/>
<evidence type="ECO:0000256" key="6">
    <source>
        <dbReference type="ARBA" id="ARBA00022837"/>
    </source>
</evidence>
<dbReference type="PANTHER" id="PTHR45713">
    <property type="entry name" value="FTP DOMAIN-CONTAINING PROTEIN"/>
    <property type="match status" value="1"/>
</dbReference>
<dbReference type="InterPro" id="IPR008979">
    <property type="entry name" value="Galactose-bd-like_sf"/>
</dbReference>
<dbReference type="Pfam" id="PF22633">
    <property type="entry name" value="F5_F8_type_C_2"/>
    <property type="match status" value="1"/>
</dbReference>
<comment type="function">
    <text evidence="1">Acts as a defensive agent. Recognizes blood group fucosylated oligosaccharides including A, B, H and Lewis B-type antigens. Does not recognize Lewis A antigen and has low affinity for monovalent haptens.</text>
</comment>
<gene>
    <name evidence="9" type="ORF">PODLI_1B018842</name>
</gene>
<dbReference type="GO" id="GO:0010185">
    <property type="term" value="P:regulation of cellular defense response"/>
    <property type="evidence" value="ECO:0007669"/>
    <property type="project" value="UniProtKB-ARBA"/>
</dbReference>
<sequence>MLSSWFPYRTQAQFPMVFGMILTRTWLLALVFLAGFWVTQSCDSEVQHSTVAPAVNLARGRPACQSSTYPHPRDASAGKAVDGNSDGLFFHGSCTHTNSEDAPWWYVDLGEQYSISTVVVKNRMDCCGSRLLGAQIRVGDSVADHGKTNPLCGKITDYNRGSISAINCQGMKGRYVSVNHPGEPAILTLCEVEVYGTKVEDAPLE</sequence>
<evidence type="ECO:0000313" key="9">
    <source>
        <dbReference type="EMBL" id="CAI5778809.1"/>
    </source>
</evidence>
<evidence type="ECO:0000256" key="1">
    <source>
        <dbReference type="ARBA" id="ARBA00002219"/>
    </source>
</evidence>
<proteinExistence type="inferred from homology"/>
<evidence type="ECO:0000313" key="10">
    <source>
        <dbReference type="Proteomes" id="UP001178461"/>
    </source>
</evidence>
<dbReference type="InterPro" id="IPR051941">
    <property type="entry name" value="BG_Antigen-Binding_Lectin"/>
</dbReference>
<evidence type="ECO:0000256" key="2">
    <source>
        <dbReference type="ARBA" id="ARBA00010147"/>
    </source>
</evidence>
<comment type="subunit">
    <text evidence="3">Homotrimer.</text>
</comment>
<dbReference type="GO" id="GO:0042806">
    <property type="term" value="F:fucose binding"/>
    <property type="evidence" value="ECO:0007669"/>
    <property type="project" value="UniProtKB-ARBA"/>
</dbReference>
<evidence type="ECO:0000259" key="8">
    <source>
        <dbReference type="SMART" id="SM00607"/>
    </source>
</evidence>
<evidence type="ECO:0000256" key="7">
    <source>
        <dbReference type="ARBA" id="ARBA00023157"/>
    </source>
</evidence>
<comment type="similarity">
    <text evidence="2">Belongs to the fucolectin family.</text>
</comment>
<dbReference type="EMBL" id="OX395132">
    <property type="protein sequence ID" value="CAI5778809.1"/>
    <property type="molecule type" value="Genomic_DNA"/>
</dbReference>
<evidence type="ECO:0000256" key="3">
    <source>
        <dbReference type="ARBA" id="ARBA00011233"/>
    </source>
</evidence>
<keyword evidence="5" id="KW-0430">Lectin</keyword>
<dbReference type="PANTHER" id="PTHR45713:SF11">
    <property type="entry name" value="FUCOLECTIN TACHYLECTIN-4 PENTRAXIN-1 DOMAIN-CONTAINING PROTEIN"/>
    <property type="match status" value="1"/>
</dbReference>
<evidence type="ECO:0000256" key="4">
    <source>
        <dbReference type="ARBA" id="ARBA00022723"/>
    </source>
</evidence>
<dbReference type="Proteomes" id="UP001178461">
    <property type="component" value="Chromosome 7"/>
</dbReference>
<feature type="domain" description="Fucolectin tachylectin-4 pentraxin-1" evidence="8">
    <location>
        <begin position="54"/>
        <end position="205"/>
    </location>
</feature>
<protein>
    <recommendedName>
        <fullName evidence="8">Fucolectin tachylectin-4 pentraxin-1 domain-containing protein</fullName>
    </recommendedName>
</protein>
<dbReference type="SMART" id="SM00607">
    <property type="entry name" value="FTP"/>
    <property type="match status" value="1"/>
</dbReference>
<dbReference type="GO" id="GO:0046872">
    <property type="term" value="F:metal ion binding"/>
    <property type="evidence" value="ECO:0007669"/>
    <property type="project" value="UniProtKB-KW"/>
</dbReference>
<evidence type="ECO:0000256" key="5">
    <source>
        <dbReference type="ARBA" id="ARBA00022734"/>
    </source>
</evidence>
<dbReference type="InterPro" id="IPR006585">
    <property type="entry name" value="FTP1"/>
</dbReference>
<keyword evidence="7" id="KW-1015">Disulfide bond</keyword>